<name>A0A840TWQ7_9BACT</name>
<evidence type="ECO:0000313" key="2">
    <source>
        <dbReference type="Proteomes" id="UP000557307"/>
    </source>
</evidence>
<proteinExistence type="predicted"/>
<keyword evidence="2" id="KW-1185">Reference proteome</keyword>
<evidence type="ECO:0000313" key="1">
    <source>
        <dbReference type="EMBL" id="MBB5287664.1"/>
    </source>
</evidence>
<organism evidence="1 2">
    <name type="scientific">Rhabdobacter roseus</name>
    <dbReference type="NCBI Taxonomy" id="1655419"/>
    <lineage>
        <taxon>Bacteria</taxon>
        <taxon>Pseudomonadati</taxon>
        <taxon>Bacteroidota</taxon>
        <taxon>Cytophagia</taxon>
        <taxon>Cytophagales</taxon>
        <taxon>Cytophagaceae</taxon>
        <taxon>Rhabdobacter</taxon>
    </lineage>
</organism>
<comment type="caution">
    <text evidence="1">The sequence shown here is derived from an EMBL/GenBank/DDBJ whole genome shotgun (WGS) entry which is preliminary data.</text>
</comment>
<dbReference type="EMBL" id="JACHGF010000024">
    <property type="protein sequence ID" value="MBB5287664.1"/>
    <property type="molecule type" value="Genomic_DNA"/>
</dbReference>
<accession>A0A840TWQ7</accession>
<sequence>MEQLCVLRLSDKKLFKKIKTIHLPIFNFKDWYKICDYRVLLNIDEPITKLAKDDFFNYWGISKKKNNYVYDVKNIKVFKQKFYTQKTYEKLYNKAFEERN</sequence>
<gene>
    <name evidence="1" type="ORF">HNQ92_005831</name>
</gene>
<reference evidence="1 2" key="1">
    <citation type="submission" date="2020-08" db="EMBL/GenBank/DDBJ databases">
        <title>Genomic Encyclopedia of Type Strains, Phase IV (KMG-IV): sequencing the most valuable type-strain genomes for metagenomic binning, comparative biology and taxonomic classification.</title>
        <authorList>
            <person name="Goeker M."/>
        </authorList>
    </citation>
    <scope>NUCLEOTIDE SEQUENCE [LARGE SCALE GENOMIC DNA]</scope>
    <source>
        <strain evidence="1 2">DSM 105074</strain>
    </source>
</reference>
<protein>
    <submittedName>
        <fullName evidence="1">Uncharacterized protein</fullName>
    </submittedName>
</protein>
<dbReference type="Proteomes" id="UP000557307">
    <property type="component" value="Unassembled WGS sequence"/>
</dbReference>
<dbReference type="AlphaFoldDB" id="A0A840TWQ7"/>